<dbReference type="InterPro" id="IPR036775">
    <property type="entry name" value="DNA_pol_Y-fam_lit_finger_sf"/>
</dbReference>
<dbReference type="SUPFAM" id="SSF56672">
    <property type="entry name" value="DNA/RNA polymerases"/>
    <property type="match status" value="1"/>
</dbReference>
<dbReference type="AlphaFoldDB" id="A0A939KI49"/>
<comment type="cofactor">
    <cofactor evidence="9">
        <name>Mg(2+)</name>
        <dbReference type="ChEBI" id="CHEBI:18420"/>
    </cofactor>
    <text evidence="9">Binds 2 magnesium ions per subunit.</text>
</comment>
<dbReference type="InterPro" id="IPR024728">
    <property type="entry name" value="PolY_HhH_motif"/>
</dbReference>
<keyword evidence="6 9" id="KW-0227">DNA damage</keyword>
<proteinExistence type="inferred from homology"/>
<dbReference type="PROSITE" id="PS50173">
    <property type="entry name" value="UMUC"/>
    <property type="match status" value="1"/>
</dbReference>
<reference evidence="11" key="1">
    <citation type="submission" date="2021-03" db="EMBL/GenBank/DDBJ databases">
        <title>Proteiniclasticum marinus sp. nov., isolated from tidal flat sediment.</title>
        <authorList>
            <person name="Namirimu T."/>
            <person name="Yang J.-A."/>
            <person name="Yang S.-H."/>
            <person name="Kim Y.-J."/>
            <person name="Kwon K.K."/>
        </authorList>
    </citation>
    <scope>NUCLEOTIDE SEQUENCE</scope>
    <source>
        <strain evidence="11">SCR006</strain>
    </source>
</reference>
<dbReference type="InterPro" id="IPR022880">
    <property type="entry name" value="DNApol_IV"/>
</dbReference>
<dbReference type="PANTHER" id="PTHR11076:SF33">
    <property type="entry name" value="DNA POLYMERASE KAPPA"/>
    <property type="match status" value="1"/>
</dbReference>
<feature type="domain" description="UmuC" evidence="10">
    <location>
        <begin position="5"/>
        <end position="187"/>
    </location>
</feature>
<dbReference type="Pfam" id="PF00817">
    <property type="entry name" value="IMS"/>
    <property type="match status" value="1"/>
</dbReference>
<dbReference type="Pfam" id="PF11799">
    <property type="entry name" value="IMS_C"/>
    <property type="match status" value="1"/>
</dbReference>
<dbReference type="FunFam" id="3.40.1170.60:FF:000003">
    <property type="entry name" value="DNA polymerase eta"/>
    <property type="match status" value="1"/>
</dbReference>
<feature type="binding site" evidence="9">
    <location>
        <position position="9"/>
    </location>
    <ligand>
        <name>Mg(2+)</name>
        <dbReference type="ChEBI" id="CHEBI:18420"/>
    </ligand>
</feature>
<dbReference type="SUPFAM" id="SSF100879">
    <property type="entry name" value="Lesion bypass DNA polymerase (Y-family), little finger domain"/>
    <property type="match status" value="1"/>
</dbReference>
<comment type="similarity">
    <text evidence="1 9">Belongs to the DNA polymerase type-Y family.</text>
</comment>
<keyword evidence="4 9" id="KW-0548">Nucleotidyltransferase</keyword>
<dbReference type="NCBIfam" id="NF002492">
    <property type="entry name" value="PRK01810.1"/>
    <property type="match status" value="1"/>
</dbReference>
<name>A0A939KI49_9CLOT</name>
<dbReference type="GO" id="GO:0042276">
    <property type="term" value="P:error-prone translesion synthesis"/>
    <property type="evidence" value="ECO:0007669"/>
    <property type="project" value="TreeGrafter"/>
</dbReference>
<evidence type="ECO:0000256" key="5">
    <source>
        <dbReference type="ARBA" id="ARBA00022723"/>
    </source>
</evidence>
<dbReference type="InterPro" id="IPR050116">
    <property type="entry name" value="DNA_polymerase-Y"/>
</dbReference>
<dbReference type="PANTHER" id="PTHR11076">
    <property type="entry name" value="DNA REPAIR POLYMERASE UMUC / TRANSFERASE FAMILY MEMBER"/>
    <property type="match status" value="1"/>
</dbReference>
<dbReference type="CDD" id="cd03586">
    <property type="entry name" value="PolY_Pol_IV_kappa"/>
    <property type="match status" value="1"/>
</dbReference>
<evidence type="ECO:0000256" key="9">
    <source>
        <dbReference type="HAMAP-Rule" id="MF_01113"/>
    </source>
</evidence>
<keyword evidence="8 9" id="KW-0234">DNA repair</keyword>
<feature type="binding site" evidence="9">
    <location>
        <position position="105"/>
    </location>
    <ligand>
        <name>Mg(2+)</name>
        <dbReference type="ChEBI" id="CHEBI:18420"/>
    </ligand>
</feature>
<feature type="site" description="Substrate discrimination" evidence="9">
    <location>
        <position position="14"/>
    </location>
</feature>
<evidence type="ECO:0000256" key="4">
    <source>
        <dbReference type="ARBA" id="ARBA00022695"/>
    </source>
</evidence>
<evidence type="ECO:0000256" key="8">
    <source>
        <dbReference type="ARBA" id="ARBA00023204"/>
    </source>
</evidence>
<keyword evidence="9" id="KW-0239">DNA-directed DNA polymerase</keyword>
<evidence type="ECO:0000256" key="2">
    <source>
        <dbReference type="ARBA" id="ARBA00022457"/>
    </source>
</evidence>
<dbReference type="InterPro" id="IPR043502">
    <property type="entry name" value="DNA/RNA_pol_sf"/>
</dbReference>
<evidence type="ECO:0000256" key="3">
    <source>
        <dbReference type="ARBA" id="ARBA00022679"/>
    </source>
</evidence>
<evidence type="ECO:0000259" key="10">
    <source>
        <dbReference type="PROSITE" id="PS50173"/>
    </source>
</evidence>
<dbReference type="Proteomes" id="UP000664218">
    <property type="component" value="Unassembled WGS sequence"/>
</dbReference>
<dbReference type="EMBL" id="JAFNJU010000001">
    <property type="protein sequence ID" value="MBO1263596.1"/>
    <property type="molecule type" value="Genomic_DNA"/>
</dbReference>
<dbReference type="GO" id="GO:0000287">
    <property type="term" value="F:magnesium ion binding"/>
    <property type="evidence" value="ECO:0007669"/>
    <property type="project" value="UniProtKB-UniRule"/>
</dbReference>
<evidence type="ECO:0000313" key="12">
    <source>
        <dbReference type="Proteomes" id="UP000664218"/>
    </source>
</evidence>
<dbReference type="GO" id="GO:0009432">
    <property type="term" value="P:SOS response"/>
    <property type="evidence" value="ECO:0007669"/>
    <property type="project" value="TreeGrafter"/>
</dbReference>
<keyword evidence="3 9" id="KW-0808">Transferase</keyword>
<dbReference type="EC" id="2.7.7.7" evidence="9"/>
<comment type="caution">
    <text evidence="11">The sequence shown here is derived from an EMBL/GenBank/DDBJ whole genome shotgun (WGS) entry which is preliminary data.</text>
</comment>
<dbReference type="NCBIfam" id="NF002677">
    <property type="entry name" value="PRK02406.1"/>
    <property type="match status" value="1"/>
</dbReference>
<comment type="subunit">
    <text evidence="9">Monomer.</text>
</comment>
<gene>
    <name evidence="9" type="primary">dinB</name>
    <name evidence="11" type="ORF">J3A84_00895</name>
</gene>
<organism evidence="11 12">
    <name type="scientific">Proteiniclasticum aestuarii</name>
    <dbReference type="NCBI Taxonomy" id="2817862"/>
    <lineage>
        <taxon>Bacteria</taxon>
        <taxon>Bacillati</taxon>
        <taxon>Bacillota</taxon>
        <taxon>Clostridia</taxon>
        <taxon>Eubacteriales</taxon>
        <taxon>Clostridiaceae</taxon>
        <taxon>Proteiniclasticum</taxon>
    </lineage>
</organism>
<dbReference type="Gene3D" id="3.30.70.270">
    <property type="match status" value="1"/>
</dbReference>
<dbReference type="RefSeq" id="WP_207598114.1">
    <property type="nucleotide sequence ID" value="NZ_JAFNJU010000001.1"/>
</dbReference>
<dbReference type="GO" id="GO:0005829">
    <property type="term" value="C:cytosol"/>
    <property type="evidence" value="ECO:0007669"/>
    <property type="project" value="TreeGrafter"/>
</dbReference>
<dbReference type="Gene3D" id="1.10.150.20">
    <property type="entry name" value="5' to 3' exonuclease, C-terminal subdomain"/>
    <property type="match status" value="1"/>
</dbReference>
<dbReference type="GO" id="GO:0003684">
    <property type="term" value="F:damaged DNA binding"/>
    <property type="evidence" value="ECO:0007669"/>
    <property type="project" value="InterPro"/>
</dbReference>
<evidence type="ECO:0000256" key="6">
    <source>
        <dbReference type="ARBA" id="ARBA00022763"/>
    </source>
</evidence>
<dbReference type="InterPro" id="IPR017961">
    <property type="entry name" value="DNA_pol_Y-fam_little_finger"/>
</dbReference>
<comment type="subcellular location">
    <subcellularLocation>
        <location evidence="9">Cytoplasm</location>
    </subcellularLocation>
</comment>
<dbReference type="GO" id="GO:0006281">
    <property type="term" value="P:DNA repair"/>
    <property type="evidence" value="ECO:0007669"/>
    <property type="project" value="UniProtKB-UniRule"/>
</dbReference>
<keyword evidence="9" id="KW-0235">DNA replication</keyword>
<sequence length="397" mass="44855">MEKVVFLVDMNAFFITCETRRNPELKGRPAAVAGDPIKRSGIILAANYEARAHGIKTTMTVSHAMKLCPDLLLVPPDHQYYEEMSEKVMTYLSRFSPVIEQNSIDEAWIDMSGTEHLFGDPMKAAEMIMEGLKRELQLWCSIGISSNKFLAKMASEMKKPLGITVLKKEDVPQKLWPLPVQTMYGVGAKTREALNKLKIITIRDLALFDKNQLVSIFGKSGISMHEHANGIDNEPVIAHSKDDVKSIGKSVTLSRDISRIEEAKLILMKLADEVSIRARRKSKEGCTVQISLKYSDFKTITRQCTVPRTNLYKEIHRAGLDLLKDAWNDKKPIRLIGIALTGFEETASGEQISFFDLDTQHQSQQKDHQLQEALDEIRKKYGNDMVSWASLISDERT</sequence>
<dbReference type="Pfam" id="PF11798">
    <property type="entry name" value="IMS_HHH"/>
    <property type="match status" value="1"/>
</dbReference>
<dbReference type="GO" id="GO:0006261">
    <property type="term" value="P:DNA-templated DNA replication"/>
    <property type="evidence" value="ECO:0007669"/>
    <property type="project" value="UniProtKB-UniRule"/>
</dbReference>
<keyword evidence="5 9" id="KW-0479">Metal-binding</keyword>
<keyword evidence="9" id="KW-0963">Cytoplasm</keyword>
<keyword evidence="7 9" id="KW-0460">Magnesium</keyword>
<keyword evidence="12" id="KW-1185">Reference proteome</keyword>
<dbReference type="Gene3D" id="3.30.1490.100">
    <property type="entry name" value="DNA polymerase, Y-family, little finger domain"/>
    <property type="match status" value="1"/>
</dbReference>
<evidence type="ECO:0000256" key="1">
    <source>
        <dbReference type="ARBA" id="ARBA00010945"/>
    </source>
</evidence>
<accession>A0A939KI49</accession>
<evidence type="ECO:0000313" key="11">
    <source>
        <dbReference type="EMBL" id="MBO1263596.1"/>
    </source>
</evidence>
<dbReference type="HAMAP" id="MF_01113">
    <property type="entry name" value="DNApol_IV"/>
    <property type="match status" value="1"/>
</dbReference>
<protein>
    <recommendedName>
        <fullName evidence="9">DNA polymerase IV</fullName>
        <shortName evidence="9">Pol IV</shortName>
        <ecNumber evidence="9">2.7.7.7</ecNumber>
    </recommendedName>
</protein>
<dbReference type="Gene3D" id="3.40.1170.60">
    <property type="match status" value="1"/>
</dbReference>
<dbReference type="GO" id="GO:0003887">
    <property type="term" value="F:DNA-directed DNA polymerase activity"/>
    <property type="evidence" value="ECO:0007669"/>
    <property type="project" value="UniProtKB-UniRule"/>
</dbReference>
<dbReference type="InterPro" id="IPR001126">
    <property type="entry name" value="UmuC"/>
</dbReference>
<comment type="catalytic activity">
    <reaction evidence="9">
        <text>DNA(n) + a 2'-deoxyribonucleoside 5'-triphosphate = DNA(n+1) + diphosphate</text>
        <dbReference type="Rhea" id="RHEA:22508"/>
        <dbReference type="Rhea" id="RHEA-COMP:17339"/>
        <dbReference type="Rhea" id="RHEA-COMP:17340"/>
        <dbReference type="ChEBI" id="CHEBI:33019"/>
        <dbReference type="ChEBI" id="CHEBI:61560"/>
        <dbReference type="ChEBI" id="CHEBI:173112"/>
        <dbReference type="EC" id="2.7.7.7"/>
    </reaction>
</comment>
<comment type="function">
    <text evidence="9">Poorly processive, error-prone DNA polymerase involved in untargeted mutagenesis. Copies undamaged DNA at stalled replication forks, which arise in vivo from mismatched or misaligned primer ends. These misaligned primers can be extended by PolIV. Exhibits no 3'-5' exonuclease (proofreading) activity. May be involved in translesional synthesis, in conjunction with the beta clamp from PolIII.</text>
</comment>
<dbReference type="InterPro" id="IPR043128">
    <property type="entry name" value="Rev_trsase/Diguanyl_cyclase"/>
</dbReference>
<keyword evidence="2 9" id="KW-0515">Mutator protein</keyword>
<evidence type="ECO:0000256" key="7">
    <source>
        <dbReference type="ARBA" id="ARBA00022842"/>
    </source>
</evidence>
<feature type="active site" evidence="9">
    <location>
        <position position="106"/>
    </location>
</feature>
<keyword evidence="9" id="KW-0238">DNA-binding</keyword>